<keyword evidence="3" id="KW-1185">Reference proteome</keyword>
<dbReference type="Proteomes" id="UP001461498">
    <property type="component" value="Unassembled WGS sequence"/>
</dbReference>
<feature type="compositionally biased region" description="Basic and acidic residues" evidence="1">
    <location>
        <begin position="13"/>
        <end position="31"/>
    </location>
</feature>
<gene>
    <name evidence="2" type="ORF">O3M35_001755</name>
</gene>
<feature type="compositionally biased region" description="Polar residues" evidence="1">
    <location>
        <begin position="1"/>
        <end position="12"/>
    </location>
</feature>
<comment type="caution">
    <text evidence="2">The sequence shown here is derived from an EMBL/GenBank/DDBJ whole genome shotgun (WGS) entry which is preliminary data.</text>
</comment>
<evidence type="ECO:0000313" key="2">
    <source>
        <dbReference type="EMBL" id="KAK9500500.1"/>
    </source>
</evidence>
<proteinExistence type="predicted"/>
<name>A0AAW1CSM9_9HEMI</name>
<accession>A0AAW1CSM9</accession>
<feature type="region of interest" description="Disordered" evidence="1">
    <location>
        <begin position="165"/>
        <end position="188"/>
    </location>
</feature>
<feature type="compositionally biased region" description="Acidic residues" evidence="1">
    <location>
        <begin position="166"/>
        <end position="179"/>
    </location>
</feature>
<sequence length="219" mass="24989">MTVVLNNGTLQVEKNEDIGKKRDSSDSGKESDTEEEIEERKDIEENSDCEDVYEDCEVYEEEEDIDECVNDYQEKSDYSWNYLQTIEEEEEELLEDEEEVEEEDSGNDSDLEKSELETFEQLEQMCEEEANKEEGGINADYVILIREECGGGNCECGGGGGGDYCYGDDDEDEDEEELQGLDLTPFDPPVEFVDQLTLSPPDGYKDYCIHRTSPGNLYL</sequence>
<dbReference type="AlphaFoldDB" id="A0AAW1CSM9"/>
<reference evidence="2 3" key="1">
    <citation type="submission" date="2022-12" db="EMBL/GenBank/DDBJ databases">
        <title>Chromosome-level genome assembly of true bugs.</title>
        <authorList>
            <person name="Ma L."/>
            <person name="Li H."/>
        </authorList>
    </citation>
    <scope>NUCLEOTIDE SEQUENCE [LARGE SCALE GENOMIC DNA]</scope>
    <source>
        <strain evidence="2">Lab_2022b</strain>
    </source>
</reference>
<organism evidence="2 3">
    <name type="scientific">Rhynocoris fuscipes</name>
    <dbReference type="NCBI Taxonomy" id="488301"/>
    <lineage>
        <taxon>Eukaryota</taxon>
        <taxon>Metazoa</taxon>
        <taxon>Ecdysozoa</taxon>
        <taxon>Arthropoda</taxon>
        <taxon>Hexapoda</taxon>
        <taxon>Insecta</taxon>
        <taxon>Pterygota</taxon>
        <taxon>Neoptera</taxon>
        <taxon>Paraneoptera</taxon>
        <taxon>Hemiptera</taxon>
        <taxon>Heteroptera</taxon>
        <taxon>Panheteroptera</taxon>
        <taxon>Cimicomorpha</taxon>
        <taxon>Reduviidae</taxon>
        <taxon>Harpactorinae</taxon>
        <taxon>Harpactorini</taxon>
        <taxon>Rhynocoris</taxon>
    </lineage>
</organism>
<feature type="region of interest" description="Disordered" evidence="1">
    <location>
        <begin position="1"/>
        <end position="52"/>
    </location>
</feature>
<feature type="region of interest" description="Disordered" evidence="1">
    <location>
        <begin position="82"/>
        <end position="114"/>
    </location>
</feature>
<dbReference type="EMBL" id="JAPXFL010000010">
    <property type="protein sequence ID" value="KAK9500500.1"/>
    <property type="molecule type" value="Genomic_DNA"/>
</dbReference>
<protein>
    <submittedName>
        <fullName evidence="2">Uncharacterized protein</fullName>
    </submittedName>
</protein>
<evidence type="ECO:0000256" key="1">
    <source>
        <dbReference type="SAM" id="MobiDB-lite"/>
    </source>
</evidence>
<feature type="compositionally biased region" description="Acidic residues" evidence="1">
    <location>
        <begin position="86"/>
        <end position="109"/>
    </location>
</feature>
<evidence type="ECO:0000313" key="3">
    <source>
        <dbReference type="Proteomes" id="UP001461498"/>
    </source>
</evidence>